<protein>
    <submittedName>
        <fullName evidence="1">Uncharacterized protein</fullName>
    </submittedName>
</protein>
<evidence type="ECO:0000313" key="4">
    <source>
        <dbReference type="Proteomes" id="UP000460718"/>
    </source>
</evidence>
<evidence type="ECO:0000313" key="1">
    <source>
        <dbReference type="EMBL" id="KAE8989498.1"/>
    </source>
</evidence>
<evidence type="ECO:0000313" key="5">
    <source>
        <dbReference type="Proteomes" id="UP000486351"/>
    </source>
</evidence>
<sequence>MEWNAGTLPAAGARWEGVARLTTADVTQWLQEHGQSTNTLVVEDKV</sequence>
<proteinExistence type="predicted"/>
<reference evidence="4 5" key="1">
    <citation type="submission" date="2018-09" db="EMBL/GenBank/DDBJ databases">
        <title>Genomic investigation of the strawberry pathogen Phytophthora fragariae indicates pathogenicity is determined by transcriptional variation in three key races.</title>
        <authorList>
            <person name="Adams T.M."/>
            <person name="Armitage A.D."/>
            <person name="Sobczyk M.K."/>
            <person name="Bates H.J."/>
            <person name="Dunwell J.M."/>
            <person name="Nellist C.F."/>
            <person name="Harrison R.J."/>
        </authorList>
    </citation>
    <scope>NUCLEOTIDE SEQUENCE [LARGE SCALE GENOMIC DNA]</scope>
    <source>
        <strain evidence="3 5">NOV-77</strain>
        <strain evidence="2 6">ONT-3</strain>
        <strain evidence="1 4">SCRP245</strain>
    </source>
</reference>
<evidence type="ECO:0000313" key="6">
    <source>
        <dbReference type="Proteomes" id="UP000488956"/>
    </source>
</evidence>
<organism evidence="1 4">
    <name type="scientific">Phytophthora fragariae</name>
    <dbReference type="NCBI Taxonomy" id="53985"/>
    <lineage>
        <taxon>Eukaryota</taxon>
        <taxon>Sar</taxon>
        <taxon>Stramenopiles</taxon>
        <taxon>Oomycota</taxon>
        <taxon>Peronosporomycetes</taxon>
        <taxon>Peronosporales</taxon>
        <taxon>Peronosporaceae</taxon>
        <taxon>Phytophthora</taxon>
    </lineage>
</organism>
<dbReference type="EMBL" id="QXFW01001525">
    <property type="protein sequence ID" value="KAE8989498.1"/>
    <property type="molecule type" value="Genomic_DNA"/>
</dbReference>
<dbReference type="EMBL" id="QXFX01001553">
    <property type="protein sequence ID" value="KAE9088396.1"/>
    <property type="molecule type" value="Genomic_DNA"/>
</dbReference>
<dbReference type="Proteomes" id="UP000488956">
    <property type="component" value="Unassembled WGS sequence"/>
</dbReference>
<accession>A0A6A3J7S7</accession>
<evidence type="ECO:0000313" key="3">
    <source>
        <dbReference type="EMBL" id="KAE9274693.1"/>
    </source>
</evidence>
<dbReference type="EMBL" id="QXFY01004920">
    <property type="protein sequence ID" value="KAE9274693.1"/>
    <property type="molecule type" value="Genomic_DNA"/>
</dbReference>
<comment type="caution">
    <text evidence="1">The sequence shown here is derived from an EMBL/GenBank/DDBJ whole genome shotgun (WGS) entry which is preliminary data.</text>
</comment>
<dbReference type="Proteomes" id="UP000486351">
    <property type="component" value="Unassembled WGS sequence"/>
</dbReference>
<dbReference type="AlphaFoldDB" id="A0A6A3J7S7"/>
<name>A0A6A3J7S7_9STRA</name>
<dbReference type="Proteomes" id="UP000460718">
    <property type="component" value="Unassembled WGS sequence"/>
</dbReference>
<evidence type="ECO:0000313" key="2">
    <source>
        <dbReference type="EMBL" id="KAE9088396.1"/>
    </source>
</evidence>
<gene>
    <name evidence="3" type="ORF">PF008_g29528</name>
    <name evidence="2" type="ORF">PF010_g19390</name>
    <name evidence="1" type="ORF">PF011_g18749</name>
</gene>